<dbReference type="FunFam" id="3.30.540.10:FF:000003">
    <property type="entry name" value="Inositol-1-monophosphatase"/>
    <property type="match status" value="1"/>
</dbReference>
<gene>
    <name evidence="6" type="ORF">FRUB_00687</name>
</gene>
<dbReference type="PANTHER" id="PTHR20854">
    <property type="entry name" value="INOSITOL MONOPHOSPHATASE"/>
    <property type="match status" value="1"/>
</dbReference>
<dbReference type="Gene3D" id="3.30.540.10">
    <property type="entry name" value="Fructose-1,6-Bisphosphatase, subunit A, domain 1"/>
    <property type="match status" value="1"/>
</dbReference>
<evidence type="ECO:0000256" key="5">
    <source>
        <dbReference type="PIRSR" id="PIRSR600760-2"/>
    </source>
</evidence>
<dbReference type="PANTHER" id="PTHR20854:SF4">
    <property type="entry name" value="INOSITOL-1-MONOPHOSPHATASE-RELATED"/>
    <property type="match status" value="1"/>
</dbReference>
<dbReference type="EMBL" id="NIDE01000001">
    <property type="protein sequence ID" value="OWK46988.1"/>
    <property type="molecule type" value="Genomic_DNA"/>
</dbReference>
<keyword evidence="4 5" id="KW-0460">Magnesium</keyword>
<dbReference type="Proteomes" id="UP000214646">
    <property type="component" value="Unassembled WGS sequence"/>
</dbReference>
<dbReference type="Pfam" id="PF00459">
    <property type="entry name" value="Inositol_P"/>
    <property type="match status" value="1"/>
</dbReference>
<evidence type="ECO:0000256" key="2">
    <source>
        <dbReference type="ARBA" id="ARBA00022723"/>
    </source>
</evidence>
<proteinExistence type="predicted"/>
<evidence type="ECO:0000313" key="7">
    <source>
        <dbReference type="Proteomes" id="UP000214646"/>
    </source>
</evidence>
<dbReference type="AlphaFoldDB" id="A0A225E890"/>
<name>A0A225E890_9BACT</name>
<comment type="caution">
    <text evidence="6">The sequence shown here is derived from an EMBL/GenBank/DDBJ whole genome shotgun (WGS) entry which is preliminary data.</text>
</comment>
<evidence type="ECO:0000256" key="1">
    <source>
        <dbReference type="ARBA" id="ARBA00001946"/>
    </source>
</evidence>
<feature type="binding site" evidence="5">
    <location>
        <position position="69"/>
    </location>
    <ligand>
        <name>Mg(2+)</name>
        <dbReference type="ChEBI" id="CHEBI:18420"/>
        <label>1</label>
        <note>catalytic</note>
    </ligand>
</feature>
<dbReference type="PRINTS" id="PR00377">
    <property type="entry name" value="IMPHPHTASES"/>
</dbReference>
<reference evidence="7" key="1">
    <citation type="submission" date="2017-06" db="EMBL/GenBank/DDBJ databases">
        <title>Genome analysis of Fimbriiglobus ruber SP5, the first member of the order Planctomycetales with confirmed chitinolytic capability.</title>
        <authorList>
            <person name="Ravin N.V."/>
            <person name="Rakitin A.L."/>
            <person name="Ivanova A.A."/>
            <person name="Beletsky A.V."/>
            <person name="Kulichevskaya I.S."/>
            <person name="Mardanov A.V."/>
            <person name="Dedysh S.N."/>
        </authorList>
    </citation>
    <scope>NUCLEOTIDE SEQUENCE [LARGE SCALE GENOMIC DNA]</scope>
    <source>
        <strain evidence="7">SP5</strain>
    </source>
</reference>
<feature type="binding site" evidence="5">
    <location>
        <position position="87"/>
    </location>
    <ligand>
        <name>Mg(2+)</name>
        <dbReference type="ChEBI" id="CHEBI:18420"/>
        <label>1</label>
        <note>catalytic</note>
    </ligand>
</feature>
<protein>
    <submittedName>
        <fullName evidence="6">Histidinol-phosphatase [alternative form]</fullName>
    </submittedName>
</protein>
<dbReference type="GO" id="GO:0007165">
    <property type="term" value="P:signal transduction"/>
    <property type="evidence" value="ECO:0007669"/>
    <property type="project" value="TreeGrafter"/>
</dbReference>
<evidence type="ECO:0000313" key="6">
    <source>
        <dbReference type="EMBL" id="OWK46988.1"/>
    </source>
</evidence>
<comment type="cofactor">
    <cofactor evidence="1 5">
        <name>Mg(2+)</name>
        <dbReference type="ChEBI" id="CHEBI:18420"/>
    </cofactor>
</comment>
<dbReference type="Gene3D" id="3.40.190.80">
    <property type="match status" value="1"/>
</dbReference>
<feature type="binding site" evidence="5">
    <location>
        <position position="85"/>
    </location>
    <ligand>
        <name>Mg(2+)</name>
        <dbReference type="ChEBI" id="CHEBI:18420"/>
        <label>1</label>
        <note>catalytic</note>
    </ligand>
</feature>
<dbReference type="InterPro" id="IPR000760">
    <property type="entry name" value="Inositol_monophosphatase-like"/>
</dbReference>
<keyword evidence="2 5" id="KW-0479">Metal-binding</keyword>
<dbReference type="InterPro" id="IPR020583">
    <property type="entry name" value="Inositol_monoP_metal-BS"/>
</dbReference>
<organism evidence="6 7">
    <name type="scientific">Fimbriiglobus ruber</name>
    <dbReference type="NCBI Taxonomy" id="1908690"/>
    <lineage>
        <taxon>Bacteria</taxon>
        <taxon>Pseudomonadati</taxon>
        <taxon>Planctomycetota</taxon>
        <taxon>Planctomycetia</taxon>
        <taxon>Gemmatales</taxon>
        <taxon>Gemmataceae</taxon>
        <taxon>Fimbriiglobus</taxon>
    </lineage>
</organism>
<sequence>MNADWRNRYEVAVAAAQKGGDLANSYFDGTYEVEIKADQSPVTVADRGAEKLIREIVGKHFPEDGFLGEEFGDQPGTSGFRWIIDPIDGTKSFIRNIPIWATLIGLEYHGEQIAGVCYLPSVNHHMYRALRGDGAYRDDRRIRVSDVADLSDSLLCYSSISWFQKNDRESVFLDLVSKTTRQRGFGDFYGFVLVAQGSADLMVEHGVNPWDVAATKALVEEAGGMFTDWSGVPTIHTPDVVASNGKVHAAALNILNR</sequence>
<feature type="binding site" evidence="5">
    <location>
        <position position="211"/>
    </location>
    <ligand>
        <name>Mg(2+)</name>
        <dbReference type="ChEBI" id="CHEBI:18420"/>
        <label>1</label>
        <note>catalytic</note>
    </ligand>
</feature>
<evidence type="ECO:0000256" key="4">
    <source>
        <dbReference type="ARBA" id="ARBA00022842"/>
    </source>
</evidence>
<evidence type="ECO:0000256" key="3">
    <source>
        <dbReference type="ARBA" id="ARBA00022801"/>
    </source>
</evidence>
<keyword evidence="7" id="KW-1185">Reference proteome</keyword>
<dbReference type="RefSeq" id="WP_088252144.1">
    <property type="nucleotide sequence ID" value="NZ_NIDE01000001.1"/>
</dbReference>
<dbReference type="GO" id="GO:0006020">
    <property type="term" value="P:inositol metabolic process"/>
    <property type="evidence" value="ECO:0007669"/>
    <property type="project" value="TreeGrafter"/>
</dbReference>
<dbReference type="GO" id="GO:0046872">
    <property type="term" value="F:metal ion binding"/>
    <property type="evidence" value="ECO:0007669"/>
    <property type="project" value="UniProtKB-KW"/>
</dbReference>
<dbReference type="GO" id="GO:0008934">
    <property type="term" value="F:inositol monophosphate 1-phosphatase activity"/>
    <property type="evidence" value="ECO:0007669"/>
    <property type="project" value="TreeGrafter"/>
</dbReference>
<accession>A0A225E890</accession>
<dbReference type="SUPFAM" id="SSF56655">
    <property type="entry name" value="Carbohydrate phosphatase"/>
    <property type="match status" value="1"/>
</dbReference>
<dbReference type="OrthoDB" id="9772456at2"/>
<feature type="binding site" evidence="5">
    <location>
        <position position="88"/>
    </location>
    <ligand>
        <name>Mg(2+)</name>
        <dbReference type="ChEBI" id="CHEBI:18420"/>
        <label>1</label>
        <note>catalytic</note>
    </ligand>
</feature>
<keyword evidence="3" id="KW-0378">Hydrolase</keyword>
<dbReference type="PROSITE" id="PS00629">
    <property type="entry name" value="IMP_1"/>
    <property type="match status" value="1"/>
</dbReference>